<gene>
    <name evidence="2" type="ORF">KTT_43950</name>
</gene>
<dbReference type="OrthoDB" id="63519at2"/>
<dbReference type="Pfam" id="PF12697">
    <property type="entry name" value="Abhydrolase_6"/>
    <property type="match status" value="1"/>
</dbReference>
<sequence length="268" mass="28690">MQTVTSQDSTTIAFDKVGSGQAVILVNGATAYRAFDPFMVKLAELLSNHFTVYNYDRRGRGDSSDTRPFAREREIEDLQALVEDAGGKAMVFGISSGAVLSLDAAAVTSGILKVALYEPPLIVDDGRQPVPADYTEHLTTLVAEGKRDEAVEYFLTQAVGIPAEYIGGIKQDQAMWSGVTGVAHTLAYDGAFVADVMQGKPLPTDRWTNVISPVLVADGGASDVWLHHGADALVSVLPNASRQTLAGQTHEVDPQVLAPVIIDFFKRA</sequence>
<keyword evidence="3" id="KW-1185">Reference proteome</keyword>
<dbReference type="AlphaFoldDB" id="A0A402A678"/>
<keyword evidence="2" id="KW-0378">Hydrolase</keyword>
<dbReference type="SUPFAM" id="SSF53474">
    <property type="entry name" value="alpha/beta-Hydrolases"/>
    <property type="match status" value="1"/>
</dbReference>
<evidence type="ECO:0000259" key="1">
    <source>
        <dbReference type="Pfam" id="PF12697"/>
    </source>
</evidence>
<dbReference type="RefSeq" id="WP_126582100.1">
    <property type="nucleotide sequence ID" value="NZ_BIFR01000002.1"/>
</dbReference>
<feature type="domain" description="AB hydrolase-1" evidence="1">
    <location>
        <begin position="23"/>
        <end position="250"/>
    </location>
</feature>
<dbReference type="Proteomes" id="UP000287352">
    <property type="component" value="Unassembled WGS sequence"/>
</dbReference>
<dbReference type="InterPro" id="IPR029058">
    <property type="entry name" value="AB_hydrolase_fold"/>
</dbReference>
<organism evidence="2 3">
    <name type="scientific">Tengunoibacter tsumagoiensis</name>
    <dbReference type="NCBI Taxonomy" id="2014871"/>
    <lineage>
        <taxon>Bacteria</taxon>
        <taxon>Bacillati</taxon>
        <taxon>Chloroflexota</taxon>
        <taxon>Ktedonobacteria</taxon>
        <taxon>Ktedonobacterales</taxon>
        <taxon>Dictyobacteraceae</taxon>
        <taxon>Tengunoibacter</taxon>
    </lineage>
</organism>
<dbReference type="Gene3D" id="3.40.50.1820">
    <property type="entry name" value="alpha/beta hydrolase"/>
    <property type="match status" value="1"/>
</dbReference>
<name>A0A402A678_9CHLR</name>
<protein>
    <submittedName>
        <fullName evidence="2">Alpha/beta hydrolase</fullName>
    </submittedName>
</protein>
<evidence type="ECO:0000313" key="3">
    <source>
        <dbReference type="Proteomes" id="UP000287352"/>
    </source>
</evidence>
<accession>A0A402A678</accession>
<evidence type="ECO:0000313" key="2">
    <source>
        <dbReference type="EMBL" id="GCE14536.1"/>
    </source>
</evidence>
<reference evidence="3" key="1">
    <citation type="submission" date="2018-12" db="EMBL/GenBank/DDBJ databases">
        <title>Tengunoibacter tsumagoiensis gen. nov., sp. nov., Dictyobacter kobayashii sp. nov., D. alpinus sp. nov., and D. joshuensis sp. nov. and description of Dictyobacteraceae fam. nov. within the order Ktedonobacterales isolated from Tengu-no-mugimeshi.</title>
        <authorList>
            <person name="Wang C.M."/>
            <person name="Zheng Y."/>
            <person name="Sakai Y."/>
            <person name="Toyoda A."/>
            <person name="Minakuchi Y."/>
            <person name="Abe K."/>
            <person name="Yokota A."/>
            <person name="Yabe S."/>
        </authorList>
    </citation>
    <scope>NUCLEOTIDE SEQUENCE [LARGE SCALE GENOMIC DNA]</scope>
    <source>
        <strain evidence="3">Uno3</strain>
    </source>
</reference>
<proteinExistence type="predicted"/>
<dbReference type="GO" id="GO:0016787">
    <property type="term" value="F:hydrolase activity"/>
    <property type="evidence" value="ECO:0007669"/>
    <property type="project" value="UniProtKB-KW"/>
</dbReference>
<comment type="caution">
    <text evidence="2">The sequence shown here is derived from an EMBL/GenBank/DDBJ whole genome shotgun (WGS) entry which is preliminary data.</text>
</comment>
<dbReference type="EMBL" id="BIFR01000002">
    <property type="protein sequence ID" value="GCE14536.1"/>
    <property type="molecule type" value="Genomic_DNA"/>
</dbReference>
<dbReference type="InterPro" id="IPR000073">
    <property type="entry name" value="AB_hydrolase_1"/>
</dbReference>